<dbReference type="Proteomes" id="UP000587942">
    <property type="component" value="Unassembled WGS sequence"/>
</dbReference>
<protein>
    <submittedName>
        <fullName evidence="2">GntP family permease</fullName>
    </submittedName>
</protein>
<feature type="transmembrane region" description="Helical" evidence="1">
    <location>
        <begin position="99"/>
        <end position="129"/>
    </location>
</feature>
<dbReference type="GO" id="GO:0015128">
    <property type="term" value="F:gluconate transmembrane transporter activity"/>
    <property type="evidence" value="ECO:0007669"/>
    <property type="project" value="InterPro"/>
</dbReference>
<comment type="caution">
    <text evidence="2">The sequence shown here is derived from an EMBL/GenBank/DDBJ whole genome shotgun (WGS) entry which is preliminary data.</text>
</comment>
<feature type="transmembrane region" description="Helical" evidence="1">
    <location>
        <begin position="313"/>
        <end position="332"/>
    </location>
</feature>
<dbReference type="InterPro" id="IPR003474">
    <property type="entry name" value="Glcn_transporter"/>
</dbReference>
<dbReference type="PANTHER" id="PTHR30354:SF23">
    <property type="entry name" value="GNTP FAMILY PERMEASE"/>
    <property type="match status" value="1"/>
</dbReference>
<keyword evidence="1" id="KW-0812">Transmembrane</keyword>
<evidence type="ECO:0000313" key="2">
    <source>
        <dbReference type="EMBL" id="NKE04330.1"/>
    </source>
</evidence>
<feature type="transmembrane region" description="Helical" evidence="1">
    <location>
        <begin position="169"/>
        <end position="195"/>
    </location>
</feature>
<accession>A0A846TBS3</accession>
<organism evidence="2 3">
    <name type="scientific">Mesobacillus selenatarsenatis</name>
    <dbReference type="NCBI Taxonomy" id="388741"/>
    <lineage>
        <taxon>Bacteria</taxon>
        <taxon>Bacillati</taxon>
        <taxon>Bacillota</taxon>
        <taxon>Bacilli</taxon>
        <taxon>Bacillales</taxon>
        <taxon>Bacillaceae</taxon>
        <taxon>Mesobacillus</taxon>
    </lineage>
</organism>
<feature type="transmembrane region" description="Helical" evidence="1">
    <location>
        <begin position="344"/>
        <end position="367"/>
    </location>
</feature>
<proteinExistence type="predicted"/>
<feature type="transmembrane region" description="Helical" evidence="1">
    <location>
        <begin position="28"/>
        <end position="51"/>
    </location>
</feature>
<feature type="transmembrane region" description="Helical" evidence="1">
    <location>
        <begin position="282"/>
        <end position="301"/>
    </location>
</feature>
<dbReference type="EMBL" id="JAAVUM010000001">
    <property type="protein sequence ID" value="NKE04330.1"/>
    <property type="molecule type" value="Genomic_DNA"/>
</dbReference>
<name>A0A846TBS3_9BACI</name>
<feature type="transmembrane region" description="Helical" evidence="1">
    <location>
        <begin position="5"/>
        <end position="22"/>
    </location>
</feature>
<evidence type="ECO:0000313" key="3">
    <source>
        <dbReference type="Proteomes" id="UP000587942"/>
    </source>
</evidence>
<feature type="transmembrane region" description="Helical" evidence="1">
    <location>
        <begin position="402"/>
        <end position="421"/>
    </location>
</feature>
<feature type="transmembrane region" description="Helical" evidence="1">
    <location>
        <begin position="63"/>
        <end position="87"/>
    </location>
</feature>
<keyword evidence="1" id="KW-0472">Membrane</keyword>
<dbReference type="RefSeq" id="WP_167830836.1">
    <property type="nucleotide sequence ID" value="NZ_JAAVUM010000001.1"/>
</dbReference>
<keyword evidence="1" id="KW-1133">Transmembrane helix</keyword>
<reference evidence="2 3" key="1">
    <citation type="submission" date="2020-03" db="EMBL/GenBank/DDBJ databases">
        <authorList>
            <person name="Sun Q."/>
        </authorList>
    </citation>
    <scope>NUCLEOTIDE SEQUENCE [LARGE SCALE GENOMIC DNA]</scope>
    <source>
        <strain evidence="2 3">KACC 21451</strain>
    </source>
</reference>
<dbReference type="PANTHER" id="PTHR30354">
    <property type="entry name" value="GNT FAMILY GLUCONATE TRANSPORTER"/>
    <property type="match status" value="1"/>
</dbReference>
<feature type="transmembrane region" description="Helical" evidence="1">
    <location>
        <begin position="220"/>
        <end position="237"/>
    </location>
</feature>
<dbReference type="AlphaFoldDB" id="A0A846TBS3"/>
<dbReference type="Pfam" id="PF02447">
    <property type="entry name" value="GntP_permease"/>
    <property type="match status" value="1"/>
</dbReference>
<evidence type="ECO:0000256" key="1">
    <source>
        <dbReference type="SAM" id="Phobius"/>
    </source>
</evidence>
<gene>
    <name evidence="2" type="ORF">GWK17_02360</name>
</gene>
<sequence length="422" mass="42430">MDIQVSAFGAIVALVVAIFLILKKVSPAYGMIAGALIGGLLGGVDVTNTVALMMEGAKGIIPAVLRILAAGVLAGVLIESGAAAVIAETIVKKVGETRALLALAIATMILTTVGVFVDVAVITVAPIALAIANKAGISKTAILLAMIGGGKAGNIMSPNPNAIAAADAFQIPLTSVMAAGIIPAIFGLTVTYILAKKLVNKGSMVTAQESETTVQGKHPLVVPAIVAPLVTIILLALRPLFDINIDPMIALPAGGIAGALAMGRIRQINDYAIAGLNKMSGVAIMLLGTGTLAGIIANSGLKDVLINSLDALGLPAFVLAPASGIFMSAATASTTAGTAVASQVFGSTILEMGVTALAGAAMVHAGATVLDHLPHGSFFHATGGSVNMEIKERLKLIPYETAVGLTLAMVSTLIFGIFKFFG</sequence>
<dbReference type="GO" id="GO:0005886">
    <property type="term" value="C:plasma membrane"/>
    <property type="evidence" value="ECO:0007669"/>
    <property type="project" value="TreeGrafter"/>
</dbReference>